<keyword evidence="2" id="KW-1185">Reference proteome</keyword>
<reference evidence="2" key="2">
    <citation type="submission" date="2015-01" db="EMBL/GenBank/DDBJ databases">
        <title>Evolutionary Origins and Diversification of the Mycorrhizal Mutualists.</title>
        <authorList>
            <consortium name="DOE Joint Genome Institute"/>
            <consortium name="Mycorrhizal Genomics Consortium"/>
            <person name="Kohler A."/>
            <person name="Kuo A."/>
            <person name="Nagy L.G."/>
            <person name="Floudas D."/>
            <person name="Copeland A."/>
            <person name="Barry K.W."/>
            <person name="Cichocki N."/>
            <person name="Veneault-Fourrey C."/>
            <person name="LaButti K."/>
            <person name="Lindquist E.A."/>
            <person name="Lipzen A."/>
            <person name="Lundell T."/>
            <person name="Morin E."/>
            <person name="Murat C."/>
            <person name="Riley R."/>
            <person name="Ohm R."/>
            <person name="Sun H."/>
            <person name="Tunlid A."/>
            <person name="Henrissat B."/>
            <person name="Grigoriev I.V."/>
            <person name="Hibbett D.S."/>
            <person name="Martin F."/>
        </authorList>
    </citation>
    <scope>NUCLEOTIDE SEQUENCE [LARGE SCALE GENOMIC DNA]</scope>
    <source>
        <strain evidence="2">Ve08.2h10</strain>
    </source>
</reference>
<sequence>MSGSSLESTIPIPDIITWFSYLDQCEQHGLDDVIFAPFGPTLSAKGFRRISQLSHEYVSLSDLQGWLGIEIGTAILIFQHVEAELWAVNS</sequence>
<name>A0A0D0D579_9AGAM</name>
<dbReference type="AlphaFoldDB" id="A0A0D0D579"/>
<reference evidence="1 2" key="1">
    <citation type="submission" date="2014-04" db="EMBL/GenBank/DDBJ databases">
        <authorList>
            <consortium name="DOE Joint Genome Institute"/>
            <person name="Kuo A."/>
            <person name="Kohler A."/>
            <person name="Jargeat P."/>
            <person name="Nagy L.G."/>
            <person name="Floudas D."/>
            <person name="Copeland A."/>
            <person name="Barry K.W."/>
            <person name="Cichocki N."/>
            <person name="Veneault-Fourrey C."/>
            <person name="LaButti K."/>
            <person name="Lindquist E.A."/>
            <person name="Lipzen A."/>
            <person name="Lundell T."/>
            <person name="Morin E."/>
            <person name="Murat C."/>
            <person name="Sun H."/>
            <person name="Tunlid A."/>
            <person name="Henrissat B."/>
            <person name="Grigoriev I.V."/>
            <person name="Hibbett D.S."/>
            <person name="Martin F."/>
            <person name="Nordberg H.P."/>
            <person name="Cantor M.N."/>
            <person name="Hua S.X."/>
        </authorList>
    </citation>
    <scope>NUCLEOTIDE SEQUENCE [LARGE SCALE GENOMIC DNA]</scope>
    <source>
        <strain evidence="1 2">Ve08.2h10</strain>
    </source>
</reference>
<evidence type="ECO:0008006" key="3">
    <source>
        <dbReference type="Google" id="ProtNLM"/>
    </source>
</evidence>
<dbReference type="EMBL" id="KN825348">
    <property type="protein sequence ID" value="KIK91782.1"/>
    <property type="molecule type" value="Genomic_DNA"/>
</dbReference>
<protein>
    <recommendedName>
        <fullName evidence="3">SAM domain-containing protein</fullName>
    </recommendedName>
</protein>
<evidence type="ECO:0000313" key="2">
    <source>
        <dbReference type="Proteomes" id="UP000054538"/>
    </source>
</evidence>
<organism evidence="1 2">
    <name type="scientific">Paxillus rubicundulus Ve08.2h10</name>
    <dbReference type="NCBI Taxonomy" id="930991"/>
    <lineage>
        <taxon>Eukaryota</taxon>
        <taxon>Fungi</taxon>
        <taxon>Dikarya</taxon>
        <taxon>Basidiomycota</taxon>
        <taxon>Agaricomycotina</taxon>
        <taxon>Agaricomycetes</taxon>
        <taxon>Agaricomycetidae</taxon>
        <taxon>Boletales</taxon>
        <taxon>Paxilineae</taxon>
        <taxon>Paxillaceae</taxon>
        <taxon>Paxillus</taxon>
    </lineage>
</organism>
<dbReference type="InParanoid" id="A0A0D0D579"/>
<dbReference type="OrthoDB" id="2691536at2759"/>
<gene>
    <name evidence="1" type="ORF">PAXRUDRAFT_148728</name>
</gene>
<dbReference type="HOGENOM" id="CLU_125775_2_0_1"/>
<proteinExistence type="predicted"/>
<evidence type="ECO:0000313" key="1">
    <source>
        <dbReference type="EMBL" id="KIK91782.1"/>
    </source>
</evidence>
<dbReference type="Proteomes" id="UP000054538">
    <property type="component" value="Unassembled WGS sequence"/>
</dbReference>
<accession>A0A0D0D579</accession>